<protein>
    <recommendedName>
        <fullName evidence="11">Pyridoxal phosphate phosphatase PHOSPHO2</fullName>
    </recommendedName>
</protein>
<feature type="binding site" evidence="8">
    <location>
        <position position="20"/>
    </location>
    <ligand>
        <name>Mg(2+)</name>
        <dbReference type="ChEBI" id="CHEBI:18420"/>
    </ligand>
</feature>
<keyword evidence="3 8" id="KW-0479">Metal-binding</keyword>
<evidence type="ECO:0000256" key="2">
    <source>
        <dbReference type="ARBA" id="ARBA00008541"/>
    </source>
</evidence>
<gene>
    <name evidence="9" type="ORF">J437_LFUL017846</name>
</gene>
<dbReference type="EMBL" id="KZ309331">
    <property type="protein sequence ID" value="KAG8238311.1"/>
    <property type="molecule type" value="Genomic_DNA"/>
</dbReference>
<dbReference type="InterPro" id="IPR036412">
    <property type="entry name" value="HAD-like_sf"/>
</dbReference>
<evidence type="ECO:0008006" key="11">
    <source>
        <dbReference type="Google" id="ProtNLM"/>
    </source>
</evidence>
<feature type="active site" description="Proton donor" evidence="6">
    <location>
        <position position="22"/>
    </location>
</feature>
<dbReference type="Proteomes" id="UP000792457">
    <property type="component" value="Unassembled WGS sequence"/>
</dbReference>
<dbReference type="PANTHER" id="PTHR20889">
    <property type="entry name" value="PHOSPHATASE, ORPHAN 1, 2"/>
    <property type="match status" value="1"/>
</dbReference>
<accession>A0A8K0P8X1</accession>
<comment type="caution">
    <text evidence="9">The sequence shown here is derived from an EMBL/GenBank/DDBJ whole genome shotgun (WGS) entry which is preliminary data.</text>
</comment>
<sequence length="255" mass="29283">MCNCIKRMSKTVGRLLAAFDFDHTIIDGNSDTKVRDLLPVDKIPEEVRRLYRSDGWTVYMRSIFKILHQNNFGKEELLREVRNIPLTSGMDELLKWLRSVDSEIIVISDSNSVFINDYLINSGIEVDRVFTNPAEFNESGCLEIEMYHLQDWCSLSTKNLCKGHILEKYIQGRKNDGVEFSFVAYIGDGTNDFCPSLKLGENDITFPRVGYSLEKKLAVTKSKEAYMLKASVFPWRTGTDVKEALQQRLDNLCKL</sequence>
<evidence type="ECO:0000256" key="5">
    <source>
        <dbReference type="ARBA" id="ARBA00022842"/>
    </source>
</evidence>
<evidence type="ECO:0000256" key="6">
    <source>
        <dbReference type="PIRSR" id="PIRSR031051-1"/>
    </source>
</evidence>
<feature type="binding site" evidence="8">
    <location>
        <position position="188"/>
    </location>
    <ligand>
        <name>Mg(2+)</name>
        <dbReference type="ChEBI" id="CHEBI:18420"/>
    </ligand>
</feature>
<dbReference type="AlphaFoldDB" id="A0A8K0P8X1"/>
<dbReference type="InterPro" id="IPR023214">
    <property type="entry name" value="HAD_sf"/>
</dbReference>
<keyword evidence="4" id="KW-0378">Hydrolase</keyword>
<name>A0A8K0P8X1_LADFU</name>
<evidence type="ECO:0000256" key="3">
    <source>
        <dbReference type="ARBA" id="ARBA00022723"/>
    </source>
</evidence>
<evidence type="ECO:0000256" key="7">
    <source>
        <dbReference type="PIRSR" id="PIRSR031051-2"/>
    </source>
</evidence>
<comment type="cofactor">
    <cofactor evidence="1 8">
        <name>Mg(2+)</name>
        <dbReference type="ChEBI" id="CHEBI:18420"/>
    </cofactor>
</comment>
<dbReference type="Pfam" id="PF06888">
    <property type="entry name" value="Put_Phosphatase"/>
    <property type="match status" value="1"/>
</dbReference>
<evidence type="ECO:0000313" key="9">
    <source>
        <dbReference type="EMBL" id="KAG8238311.1"/>
    </source>
</evidence>
<dbReference type="InterPro" id="IPR006384">
    <property type="entry name" value="HAD_hydro_PyrdxlP_Pase-like"/>
</dbReference>
<evidence type="ECO:0000256" key="8">
    <source>
        <dbReference type="PIRSR" id="PIRSR031051-3"/>
    </source>
</evidence>
<dbReference type="NCBIfam" id="TIGR01488">
    <property type="entry name" value="HAD-SF-IB"/>
    <property type="match status" value="1"/>
</dbReference>
<feature type="binding site" evidence="7">
    <location>
        <position position="31"/>
    </location>
    <ligand>
        <name>substrate</name>
    </ligand>
</feature>
<reference evidence="9" key="2">
    <citation type="submission" date="2017-10" db="EMBL/GenBank/DDBJ databases">
        <title>Ladona fulva Genome sequencing and assembly.</title>
        <authorList>
            <person name="Murali S."/>
            <person name="Richards S."/>
            <person name="Bandaranaike D."/>
            <person name="Bellair M."/>
            <person name="Blankenburg K."/>
            <person name="Chao H."/>
            <person name="Dinh H."/>
            <person name="Doddapaneni H."/>
            <person name="Dugan-Rocha S."/>
            <person name="Elkadiri S."/>
            <person name="Gnanaolivu R."/>
            <person name="Hernandez B."/>
            <person name="Skinner E."/>
            <person name="Javaid M."/>
            <person name="Lee S."/>
            <person name="Li M."/>
            <person name="Ming W."/>
            <person name="Munidasa M."/>
            <person name="Muniz J."/>
            <person name="Nguyen L."/>
            <person name="Hughes D."/>
            <person name="Osuji N."/>
            <person name="Pu L.-L."/>
            <person name="Puazo M."/>
            <person name="Qu C."/>
            <person name="Quiroz J."/>
            <person name="Raj R."/>
            <person name="Weissenberger G."/>
            <person name="Xin Y."/>
            <person name="Zou X."/>
            <person name="Han Y."/>
            <person name="Worley K."/>
            <person name="Muzny D."/>
            <person name="Gibbs R."/>
        </authorList>
    </citation>
    <scope>NUCLEOTIDE SEQUENCE</scope>
    <source>
        <strain evidence="9">Sampled in the wild</strain>
    </source>
</reference>
<evidence type="ECO:0000256" key="1">
    <source>
        <dbReference type="ARBA" id="ARBA00001946"/>
    </source>
</evidence>
<dbReference type="SUPFAM" id="SSF56784">
    <property type="entry name" value="HAD-like"/>
    <property type="match status" value="1"/>
</dbReference>
<dbReference type="GO" id="GO:0046872">
    <property type="term" value="F:metal ion binding"/>
    <property type="evidence" value="ECO:0007669"/>
    <property type="project" value="UniProtKB-KW"/>
</dbReference>
<evidence type="ECO:0000256" key="4">
    <source>
        <dbReference type="ARBA" id="ARBA00022801"/>
    </source>
</evidence>
<dbReference type="OrthoDB" id="10267182at2759"/>
<dbReference type="Gene3D" id="3.40.50.1000">
    <property type="entry name" value="HAD superfamily/HAD-like"/>
    <property type="match status" value="1"/>
</dbReference>
<dbReference type="NCBIfam" id="TIGR01489">
    <property type="entry name" value="DKMTPPase-SF"/>
    <property type="match status" value="1"/>
</dbReference>
<feature type="binding site" evidence="7">
    <location>
        <position position="109"/>
    </location>
    <ligand>
        <name>substrate</name>
    </ligand>
</feature>
<feature type="binding site" evidence="8">
    <location>
        <position position="22"/>
    </location>
    <ligand>
        <name>Mg(2+)</name>
        <dbReference type="ChEBI" id="CHEBI:18420"/>
    </ligand>
</feature>
<dbReference type="GO" id="GO:0016791">
    <property type="term" value="F:phosphatase activity"/>
    <property type="evidence" value="ECO:0007669"/>
    <property type="project" value="InterPro"/>
</dbReference>
<feature type="active site" description="Nucleophile" evidence="6">
    <location>
        <position position="20"/>
    </location>
</feature>
<keyword evidence="10" id="KW-1185">Reference proteome</keyword>
<organism evidence="9 10">
    <name type="scientific">Ladona fulva</name>
    <name type="common">Scarce chaser dragonfly</name>
    <name type="synonym">Libellula fulva</name>
    <dbReference type="NCBI Taxonomy" id="123851"/>
    <lineage>
        <taxon>Eukaryota</taxon>
        <taxon>Metazoa</taxon>
        <taxon>Ecdysozoa</taxon>
        <taxon>Arthropoda</taxon>
        <taxon>Hexapoda</taxon>
        <taxon>Insecta</taxon>
        <taxon>Pterygota</taxon>
        <taxon>Palaeoptera</taxon>
        <taxon>Odonata</taxon>
        <taxon>Epiprocta</taxon>
        <taxon>Anisoptera</taxon>
        <taxon>Libelluloidea</taxon>
        <taxon>Libellulidae</taxon>
        <taxon>Ladona</taxon>
    </lineage>
</organism>
<evidence type="ECO:0000313" key="10">
    <source>
        <dbReference type="Proteomes" id="UP000792457"/>
    </source>
</evidence>
<dbReference type="PIRSF" id="PIRSF031051">
    <property type="entry name" value="PyrdxlP_Pase_PHOSPHO2"/>
    <property type="match status" value="1"/>
</dbReference>
<dbReference type="InterPro" id="IPR016965">
    <property type="entry name" value="Pase_PHOSPHO-typ"/>
</dbReference>
<keyword evidence="5 8" id="KW-0460">Magnesium</keyword>
<proteinExistence type="inferred from homology"/>
<comment type="similarity">
    <text evidence="2">Belongs to the HAD-like hydrolase superfamily. PHOSPHO family.</text>
</comment>
<reference evidence="9" key="1">
    <citation type="submission" date="2013-04" db="EMBL/GenBank/DDBJ databases">
        <authorList>
            <person name="Qu J."/>
            <person name="Murali S.C."/>
            <person name="Bandaranaike D."/>
            <person name="Bellair M."/>
            <person name="Blankenburg K."/>
            <person name="Chao H."/>
            <person name="Dinh H."/>
            <person name="Doddapaneni H."/>
            <person name="Downs B."/>
            <person name="Dugan-Rocha S."/>
            <person name="Elkadiri S."/>
            <person name="Gnanaolivu R.D."/>
            <person name="Hernandez B."/>
            <person name="Javaid M."/>
            <person name="Jayaseelan J.C."/>
            <person name="Lee S."/>
            <person name="Li M."/>
            <person name="Ming W."/>
            <person name="Munidasa M."/>
            <person name="Muniz J."/>
            <person name="Nguyen L."/>
            <person name="Ongeri F."/>
            <person name="Osuji N."/>
            <person name="Pu L.-L."/>
            <person name="Puazo M."/>
            <person name="Qu C."/>
            <person name="Quiroz J."/>
            <person name="Raj R."/>
            <person name="Weissenberger G."/>
            <person name="Xin Y."/>
            <person name="Zou X."/>
            <person name="Han Y."/>
            <person name="Richards S."/>
            <person name="Worley K."/>
            <person name="Muzny D."/>
            <person name="Gibbs R."/>
        </authorList>
    </citation>
    <scope>NUCLEOTIDE SEQUENCE</scope>
    <source>
        <strain evidence="9">Sampled in the wild</strain>
    </source>
</reference>
<dbReference type="PANTHER" id="PTHR20889:SF12">
    <property type="entry name" value="LP01149P"/>
    <property type="match status" value="1"/>
</dbReference>